<evidence type="ECO:0000259" key="1">
    <source>
        <dbReference type="SMART" id="SM00717"/>
    </source>
</evidence>
<dbReference type="InterPro" id="IPR006578">
    <property type="entry name" value="MADF-dom"/>
</dbReference>
<proteinExistence type="predicted"/>
<organism evidence="2 3">
    <name type="scientific">Chrysodeixis includens</name>
    <name type="common">Soybean looper</name>
    <name type="synonym">Pseudoplusia includens</name>
    <dbReference type="NCBI Taxonomy" id="689277"/>
    <lineage>
        <taxon>Eukaryota</taxon>
        <taxon>Metazoa</taxon>
        <taxon>Ecdysozoa</taxon>
        <taxon>Arthropoda</taxon>
        <taxon>Hexapoda</taxon>
        <taxon>Insecta</taxon>
        <taxon>Pterygota</taxon>
        <taxon>Neoptera</taxon>
        <taxon>Endopterygota</taxon>
        <taxon>Lepidoptera</taxon>
        <taxon>Glossata</taxon>
        <taxon>Ditrysia</taxon>
        <taxon>Noctuoidea</taxon>
        <taxon>Noctuidae</taxon>
        <taxon>Plusiinae</taxon>
        <taxon>Chrysodeixis</taxon>
    </lineage>
</organism>
<feature type="domain" description="Myb-like" evidence="1">
    <location>
        <begin position="313"/>
        <end position="371"/>
    </location>
</feature>
<dbReference type="InterPro" id="IPR039353">
    <property type="entry name" value="TF_Adf1"/>
</dbReference>
<dbReference type="GO" id="GO:0005667">
    <property type="term" value="C:transcription regulator complex"/>
    <property type="evidence" value="ECO:0007669"/>
    <property type="project" value="TreeGrafter"/>
</dbReference>
<accession>A0A9P0BR69</accession>
<dbReference type="EMBL" id="LR824030">
    <property type="protein sequence ID" value="CAH0599099.1"/>
    <property type="molecule type" value="Genomic_DNA"/>
</dbReference>
<feature type="domain" description="Myb-like" evidence="1">
    <location>
        <begin position="1052"/>
        <end position="1117"/>
    </location>
</feature>
<dbReference type="GO" id="GO:0006357">
    <property type="term" value="P:regulation of transcription by RNA polymerase II"/>
    <property type="evidence" value="ECO:0007669"/>
    <property type="project" value="TreeGrafter"/>
</dbReference>
<evidence type="ECO:0000313" key="3">
    <source>
        <dbReference type="Proteomes" id="UP001154114"/>
    </source>
</evidence>
<dbReference type="AlphaFoldDB" id="A0A9P0BR69"/>
<evidence type="ECO:0000313" key="2">
    <source>
        <dbReference type="EMBL" id="CAH0599099.1"/>
    </source>
</evidence>
<feature type="domain" description="Myb-like" evidence="1">
    <location>
        <begin position="663"/>
        <end position="720"/>
    </location>
</feature>
<sequence>MEPIVVKTEMQSNGEILLFYVDENGGNEEGVLTTVESIENQAIQLQQDSSYIIPDEGVPNEIKIEQLQQDNWTEDQTKRLLVFYNDNKQTFITGSTKKNHLWTVACKTMLVGKNPTACDAKLQSLKAKYFEICGHIQKGVYVKWPYFELCHQVFNDADSAVITVETLTTPSETRIIKVPALQPNNVENVVVVKKVNSRTKANENVETMLNLYLKYKKNFQQEYWRRGLWETIAMEIGEEDGEYWQKRFLNYKQHYLRLLDKRRESGSEGINWPYMDLFDKIFEGDEEFHRKYLSDEYRIIESEAISETEPAPIVDDWNTTEMTVLVKYCYDCFDEFEDPTIPNNFLWNEIGRLLDKTADACKEKYHELKNEHLEKYIEGGYDLRNRNPMAILFDNIISKDVQVQIAKIINRPEQLESWKTDELDDLVQFFYDNIEMYKDMICHFVCWAAVVKKLKRSLQSCRGQWEDLLSLYKTILNDKKENPDMQIDWRYIEVFDRIFDYGMDASLLDGYEVHNGDEQQKNNSGKIGVKRVNIKMDDTAEDFSEDDESFDERGFTKRSKRRSGDSKAFKILEYYQKNKEKFSTTNRNKHSLWEVLAKQIGISATQCAHRFRNLKQVYTAYVQREINKPEMPILWPYYALCKKVFGYRAIKSKLKNGKIDSDDSEDWSAKEIKQLINFFSQNFEEVNSNVDDNTKWTDLAGEIGKSENSCKEKFLELRKSYRKLRTMKSRNSDVKISWKYFGMFEQIYNAKEDGQDAMQMDDEQGTYLTIEGSDEKIEQEEDDYQCIIVLPEGQDLSQIDTAQIIIQGPDQQDQEITEHTSDYIEQIDHTEQMDTSRIKMPLKWTKRSKKRLLVFYINYLRSQKGKEINPKDMWADIATKFGDKTPLSCRKMFAKLKVKHNDNKQLNEIDPNVKKTPYFALMEKIMRLKPKFLKTEQNKTLKDGKVYKDVVLPDNKVEQALQYYLENIEDFVSPRYEKKYLWTELANYVCEPITKVFNKINYLKQAYNLNTDEVNGEKTPFSDLLKSILAREEAVKLLLENTPKPIVEDSGVEETWTDEETEQLLEWYLSNLDKFKNPKYIRTYLWLEISEMLSKSAITCSKKMSEIRTQYRTMVREKPDELNQWRFVDLCQKIYGTGKKGKSDE</sequence>
<dbReference type="GO" id="GO:0005634">
    <property type="term" value="C:nucleus"/>
    <property type="evidence" value="ECO:0007669"/>
    <property type="project" value="TreeGrafter"/>
</dbReference>
<keyword evidence="3" id="KW-1185">Reference proteome</keyword>
<feature type="domain" description="Myb-like" evidence="1">
    <location>
        <begin position="840"/>
        <end position="899"/>
    </location>
</feature>
<dbReference type="SMART" id="SM00595">
    <property type="entry name" value="MADF"/>
    <property type="match status" value="2"/>
</dbReference>
<dbReference type="InterPro" id="IPR044822">
    <property type="entry name" value="Myb_DNA-bind_4"/>
</dbReference>
<name>A0A9P0BR69_CHRIL</name>
<dbReference type="Pfam" id="PF13837">
    <property type="entry name" value="Myb_DNA-bind_4"/>
    <property type="match status" value="1"/>
</dbReference>
<dbReference type="PANTHER" id="PTHR12243">
    <property type="entry name" value="MADF DOMAIN TRANSCRIPTION FACTOR"/>
    <property type="match status" value="1"/>
</dbReference>
<dbReference type="Proteomes" id="UP001154114">
    <property type="component" value="Chromosome 27"/>
</dbReference>
<dbReference type="PANTHER" id="PTHR12243:SF67">
    <property type="entry name" value="COREPRESSOR OF PANGOLIN, ISOFORM A-RELATED"/>
    <property type="match status" value="1"/>
</dbReference>
<dbReference type="OrthoDB" id="7452013at2759"/>
<dbReference type="InterPro" id="IPR001005">
    <property type="entry name" value="SANT/Myb"/>
</dbReference>
<reference evidence="2" key="1">
    <citation type="submission" date="2021-12" db="EMBL/GenBank/DDBJ databases">
        <authorList>
            <person name="King R."/>
        </authorList>
    </citation>
    <scope>NUCLEOTIDE SEQUENCE</scope>
</reference>
<dbReference type="Pfam" id="PF10545">
    <property type="entry name" value="MADF_DNA_bdg"/>
    <property type="match status" value="1"/>
</dbReference>
<protein>
    <recommendedName>
        <fullName evidence="1">Myb-like domain-containing protein</fullName>
    </recommendedName>
</protein>
<gene>
    <name evidence="2" type="ORF">CINC_LOCUS8524</name>
</gene>
<dbReference type="SMART" id="SM00717">
    <property type="entry name" value="SANT"/>
    <property type="match status" value="4"/>
</dbReference>